<keyword evidence="2" id="KW-0238">DNA-binding</keyword>
<dbReference type="PATRIC" id="fig|665004.4.peg.4054"/>
<protein>
    <submittedName>
        <fullName evidence="2">DNA-binding protein</fullName>
    </submittedName>
</protein>
<comment type="caution">
    <text evidence="2">The sequence shown here is derived from an EMBL/GenBank/DDBJ whole genome shotgun (WGS) entry which is preliminary data.</text>
</comment>
<dbReference type="RefSeq" id="WP_157080280.1">
    <property type="nucleotide sequence ID" value="NZ_KQ950188.1"/>
</dbReference>
<feature type="domain" description="HTH cro/C1-type" evidence="1">
    <location>
        <begin position="16"/>
        <end position="63"/>
    </location>
</feature>
<dbReference type="CDD" id="cd00093">
    <property type="entry name" value="HTH_XRE"/>
    <property type="match status" value="1"/>
</dbReference>
<evidence type="ECO:0000259" key="1">
    <source>
        <dbReference type="PROSITE" id="PS50943"/>
    </source>
</evidence>
<dbReference type="InterPro" id="IPR001387">
    <property type="entry name" value="Cro/C1-type_HTH"/>
</dbReference>
<dbReference type="OrthoDB" id="7062584at2"/>
<evidence type="ECO:0000313" key="2">
    <source>
        <dbReference type="EMBL" id="KUP95133.1"/>
    </source>
</evidence>
<feature type="non-terminal residue" evidence="2">
    <location>
        <position position="63"/>
    </location>
</feature>
<dbReference type="AlphaFoldDB" id="A0A147KCW2"/>
<keyword evidence="3" id="KW-1185">Reference proteome</keyword>
<dbReference type="EMBL" id="LGEM01000156">
    <property type="protein sequence ID" value="KUP95133.1"/>
    <property type="molecule type" value="Genomic_DNA"/>
</dbReference>
<gene>
    <name evidence="2" type="ORF">AC529_19250</name>
</gene>
<dbReference type="STRING" id="665004.AC529_19250"/>
<name>A0A147KCW2_THECS</name>
<proteinExistence type="predicted"/>
<dbReference type="Pfam" id="PF01381">
    <property type="entry name" value="HTH_3"/>
    <property type="match status" value="1"/>
</dbReference>
<dbReference type="SMART" id="SM00530">
    <property type="entry name" value="HTH_XRE"/>
    <property type="match status" value="1"/>
</dbReference>
<sequence>MNVRDQRARGDLGRRVAYRRTELGLSQEEVAERAGMAVGYIDYLERNPPNLSPGALSRLAEAL</sequence>
<reference evidence="3" key="1">
    <citation type="journal article" date="2017" name="Acta Aliment.">
        <title>Plant polysaccharide degrading enzyme system of Thermpbifida cellulosilytica TB100 revealed by de novo genome project data.</title>
        <authorList>
            <person name="Toth A."/>
            <person name="Baka E."/>
            <person name="Luzics S."/>
            <person name="Bata-Vidacs I."/>
            <person name="Nagy I."/>
            <person name="Balint B."/>
            <person name="Herceg R."/>
            <person name="Olasz F."/>
            <person name="Wilk T."/>
            <person name="Nagy T."/>
            <person name="Kriszt B."/>
            <person name="Nagy I."/>
            <person name="Kukolya J."/>
        </authorList>
    </citation>
    <scope>NUCLEOTIDE SEQUENCE [LARGE SCALE GENOMIC DNA]</scope>
    <source>
        <strain evidence="3">TB100</strain>
    </source>
</reference>
<accession>A0A147KCW2</accession>
<dbReference type="Proteomes" id="UP000074382">
    <property type="component" value="Unassembled WGS sequence"/>
</dbReference>
<dbReference type="SUPFAM" id="SSF47413">
    <property type="entry name" value="lambda repressor-like DNA-binding domains"/>
    <property type="match status" value="1"/>
</dbReference>
<dbReference type="GO" id="GO:0003677">
    <property type="term" value="F:DNA binding"/>
    <property type="evidence" value="ECO:0007669"/>
    <property type="project" value="UniProtKB-KW"/>
</dbReference>
<organism evidence="2 3">
    <name type="scientific">Thermobifida cellulosilytica TB100</name>
    <dbReference type="NCBI Taxonomy" id="665004"/>
    <lineage>
        <taxon>Bacteria</taxon>
        <taxon>Bacillati</taxon>
        <taxon>Actinomycetota</taxon>
        <taxon>Actinomycetes</taxon>
        <taxon>Streptosporangiales</taxon>
        <taxon>Nocardiopsidaceae</taxon>
        <taxon>Thermobifida</taxon>
    </lineage>
</organism>
<evidence type="ECO:0000313" key="3">
    <source>
        <dbReference type="Proteomes" id="UP000074382"/>
    </source>
</evidence>
<dbReference type="PROSITE" id="PS50943">
    <property type="entry name" value="HTH_CROC1"/>
    <property type="match status" value="1"/>
</dbReference>
<dbReference type="InterPro" id="IPR010982">
    <property type="entry name" value="Lambda_DNA-bd_dom_sf"/>
</dbReference>
<dbReference type="Gene3D" id="1.10.260.40">
    <property type="entry name" value="lambda repressor-like DNA-binding domains"/>
    <property type="match status" value="1"/>
</dbReference>